<dbReference type="EMBL" id="HE601064">
    <property type="protein sequence ID" value="CAP28078.2"/>
    <property type="molecule type" value="Genomic_DNA"/>
</dbReference>
<dbReference type="AlphaFoldDB" id="A8X617"/>
<accession>A8X617</accession>
<dbReference type="KEGG" id="cbr:CBG_08203"/>
<evidence type="ECO:0000256" key="2">
    <source>
        <dbReference type="SAM" id="Phobius"/>
    </source>
</evidence>
<dbReference type="GeneID" id="8581878"/>
<dbReference type="CTD" id="8581878"/>
<feature type="compositionally biased region" description="Basic and acidic residues" evidence="1">
    <location>
        <begin position="175"/>
        <end position="207"/>
    </location>
</feature>
<evidence type="ECO:0000256" key="1">
    <source>
        <dbReference type="SAM" id="MobiDB-lite"/>
    </source>
</evidence>
<dbReference type="Proteomes" id="UP000008549">
    <property type="component" value="Unassembled WGS sequence"/>
</dbReference>
<feature type="region of interest" description="Disordered" evidence="1">
    <location>
        <begin position="147"/>
        <end position="233"/>
    </location>
</feature>
<keyword evidence="4" id="KW-1185">Reference proteome</keyword>
<reference evidence="3 4" key="1">
    <citation type="journal article" date="2003" name="PLoS Biol.">
        <title>The genome sequence of Caenorhabditis briggsae: a platform for comparative genomics.</title>
        <authorList>
            <person name="Stein L.D."/>
            <person name="Bao Z."/>
            <person name="Blasiar D."/>
            <person name="Blumenthal T."/>
            <person name="Brent M.R."/>
            <person name="Chen N."/>
            <person name="Chinwalla A."/>
            <person name="Clarke L."/>
            <person name="Clee C."/>
            <person name="Coghlan A."/>
            <person name="Coulson A."/>
            <person name="D'Eustachio P."/>
            <person name="Fitch D.H."/>
            <person name="Fulton L.A."/>
            <person name="Fulton R.E."/>
            <person name="Griffiths-Jones S."/>
            <person name="Harris T.W."/>
            <person name="Hillier L.W."/>
            <person name="Kamath R."/>
            <person name="Kuwabara P.E."/>
            <person name="Mardis E.R."/>
            <person name="Marra M.A."/>
            <person name="Miner T.L."/>
            <person name="Minx P."/>
            <person name="Mullikin J.C."/>
            <person name="Plumb R.W."/>
            <person name="Rogers J."/>
            <person name="Schein J.E."/>
            <person name="Sohrmann M."/>
            <person name="Spieth J."/>
            <person name="Stajich J.E."/>
            <person name="Wei C."/>
            <person name="Willey D."/>
            <person name="Wilson R.K."/>
            <person name="Durbin R."/>
            <person name="Waterston R.H."/>
        </authorList>
    </citation>
    <scope>NUCLEOTIDE SEQUENCE [LARGE SCALE GENOMIC DNA]</scope>
    <source>
        <strain evidence="3 4">AF16</strain>
    </source>
</reference>
<keyword evidence="2" id="KW-0472">Membrane</keyword>
<evidence type="ECO:0000313" key="3">
    <source>
        <dbReference type="EMBL" id="CAP28078.2"/>
    </source>
</evidence>
<dbReference type="RefSeq" id="XP_002639884.2">
    <property type="nucleotide sequence ID" value="XM_002639838.2"/>
</dbReference>
<proteinExistence type="predicted"/>
<feature type="compositionally biased region" description="Basic residues" evidence="1">
    <location>
        <begin position="150"/>
        <end position="174"/>
    </location>
</feature>
<keyword evidence="2" id="KW-1133">Transmembrane helix</keyword>
<gene>
    <name evidence="3 5" type="ORF">CBG08203</name>
    <name evidence="3" type="ORF">CBG_08203</name>
</gene>
<sequence>MTLAPETLNRCLHETLIFSRLLDYATWQTAPGDMMVKATTASNEAVTRILHIGPDVEINLLRFYYYPMWFWVVIAVGFSFCTISCAVWFFCAMYRLRKEKPCNHPVYEIGTVVTKDGEEKPDKMTAQKSEKHCKKVGALSEAESLAKSFKSVRSKKSTKSSRKSSRKSTKSTKKSSKERVDDHEEKPKTEENHDDNGGDQGHKDENGGKSGKSKTSRKSSRKDGGRDDSFIVEMMDQNVGNHGENENIIKKLAGSFVFWK</sequence>
<dbReference type="HOGENOM" id="CLU_108635_0_0_1"/>
<evidence type="ECO:0000313" key="5">
    <source>
        <dbReference type="WormBase" id="CBG08203"/>
    </source>
</evidence>
<evidence type="ECO:0000313" key="4">
    <source>
        <dbReference type="Proteomes" id="UP000008549"/>
    </source>
</evidence>
<name>A8X617_CAEBR</name>
<protein>
    <submittedName>
        <fullName evidence="3">Protein CBG08203</fullName>
    </submittedName>
</protein>
<organism evidence="3 4">
    <name type="scientific">Caenorhabditis briggsae</name>
    <dbReference type="NCBI Taxonomy" id="6238"/>
    <lineage>
        <taxon>Eukaryota</taxon>
        <taxon>Metazoa</taxon>
        <taxon>Ecdysozoa</taxon>
        <taxon>Nematoda</taxon>
        <taxon>Chromadorea</taxon>
        <taxon>Rhabditida</taxon>
        <taxon>Rhabditina</taxon>
        <taxon>Rhabditomorpha</taxon>
        <taxon>Rhabditoidea</taxon>
        <taxon>Rhabditidae</taxon>
        <taxon>Peloderinae</taxon>
        <taxon>Caenorhabditis</taxon>
    </lineage>
</organism>
<dbReference type="OMA" id="YYPMWFW"/>
<dbReference type="InParanoid" id="A8X617"/>
<reference evidence="3 4" key="2">
    <citation type="journal article" date="2011" name="PLoS Genet.">
        <title>Caenorhabditis briggsae recombinant inbred line genotypes reveal inter-strain incompatibility and the evolution of recombination.</title>
        <authorList>
            <person name="Ross J.A."/>
            <person name="Koboldt D.C."/>
            <person name="Staisch J.E."/>
            <person name="Chamberlin H.M."/>
            <person name="Gupta B.P."/>
            <person name="Miller R.D."/>
            <person name="Baird S.E."/>
            <person name="Haag E.S."/>
        </authorList>
    </citation>
    <scope>NUCLEOTIDE SEQUENCE [LARGE SCALE GENOMIC DNA]</scope>
    <source>
        <strain evidence="3 4">AF16</strain>
    </source>
</reference>
<keyword evidence="2" id="KW-0812">Transmembrane</keyword>
<dbReference type="STRING" id="6238.A8X617"/>
<dbReference type="eggNOG" id="ENOG502THIE">
    <property type="taxonomic scope" value="Eukaryota"/>
</dbReference>
<feature type="compositionally biased region" description="Basic residues" evidence="1">
    <location>
        <begin position="211"/>
        <end position="220"/>
    </location>
</feature>
<dbReference type="WormBase" id="CBG08203">
    <property type="protein sequence ID" value="CBP22046"/>
    <property type="gene ID" value="WBGene00030045"/>
</dbReference>
<feature type="transmembrane region" description="Helical" evidence="2">
    <location>
        <begin position="68"/>
        <end position="91"/>
    </location>
</feature>